<dbReference type="Pfam" id="PF11149">
    <property type="entry name" value="DUF2924"/>
    <property type="match status" value="1"/>
</dbReference>
<evidence type="ECO:0008006" key="3">
    <source>
        <dbReference type="Google" id="ProtNLM"/>
    </source>
</evidence>
<protein>
    <recommendedName>
        <fullName evidence="3">DUF2924 domain-containing protein</fullName>
    </recommendedName>
</protein>
<comment type="caution">
    <text evidence="1">The sequence shown here is derived from an EMBL/GenBank/DDBJ whole genome shotgun (WGS) entry which is preliminary data.</text>
</comment>
<dbReference type="InterPro" id="IPR021322">
    <property type="entry name" value="DUF2924"/>
</dbReference>
<sequence length="126" mass="14348">MSKLKSNKLDLLRIEYRDLTGFAAPKNFRTELLKKLLVWHKACVARGTPSSEAFFYRSGMIVQIDTSTETNGDTYIREHKGRTHIVRKIGPGEFVYNGRQFTSLTAVARRITGAHQSGPRFFGVKR</sequence>
<evidence type="ECO:0000313" key="2">
    <source>
        <dbReference type="Proteomes" id="UP000038011"/>
    </source>
</evidence>
<dbReference type="OrthoDB" id="284135at2"/>
<dbReference type="AlphaFoldDB" id="A0A0M9GL11"/>
<proteinExistence type="predicted"/>
<dbReference type="EMBL" id="JXMU01000043">
    <property type="protein sequence ID" value="KPA99895.1"/>
    <property type="molecule type" value="Genomic_DNA"/>
</dbReference>
<gene>
    <name evidence="1" type="ORF">SU32_16745</name>
</gene>
<keyword evidence="2" id="KW-1185">Reference proteome</keyword>
<dbReference type="RefSeq" id="WP_054000526.1">
    <property type="nucleotide sequence ID" value="NZ_JXMU01000043.1"/>
</dbReference>
<dbReference type="Proteomes" id="UP000038011">
    <property type="component" value="Unassembled WGS sequence"/>
</dbReference>
<organism evidence="1 2">
    <name type="scientific">Ahrensia marina</name>
    <dbReference type="NCBI Taxonomy" id="1514904"/>
    <lineage>
        <taxon>Bacteria</taxon>
        <taxon>Pseudomonadati</taxon>
        <taxon>Pseudomonadota</taxon>
        <taxon>Alphaproteobacteria</taxon>
        <taxon>Hyphomicrobiales</taxon>
        <taxon>Ahrensiaceae</taxon>
        <taxon>Ahrensia</taxon>
    </lineage>
</organism>
<dbReference type="STRING" id="1514904.SU32_16745"/>
<reference evidence="1 2" key="1">
    <citation type="submission" date="2015-01" db="EMBL/GenBank/DDBJ databases">
        <title>Ahrensia donghaiensis sp. nov., a novel dimethylsulphoniopropionate-cleavage bacterium isolated from seawater and emended descriptions of the genus Ahrensia and Ahrensia kielensis.</title>
        <authorList>
            <person name="Liu J."/>
        </authorList>
    </citation>
    <scope>NUCLEOTIDE SEQUENCE [LARGE SCALE GENOMIC DNA]</scope>
    <source>
        <strain evidence="1 2">LZD062</strain>
    </source>
</reference>
<dbReference type="PATRIC" id="fig|1514904.3.peg.2805"/>
<accession>A0A0M9GL11</accession>
<evidence type="ECO:0000313" key="1">
    <source>
        <dbReference type="EMBL" id="KPA99895.1"/>
    </source>
</evidence>
<name>A0A0M9GL11_9HYPH</name>